<protein>
    <submittedName>
        <fullName evidence="4">TetR/AcrR family transcriptional regulator</fullName>
    </submittedName>
</protein>
<dbReference type="Proteomes" id="UP001597063">
    <property type="component" value="Unassembled WGS sequence"/>
</dbReference>
<feature type="DNA-binding region" description="H-T-H motif" evidence="2">
    <location>
        <begin position="13"/>
        <end position="32"/>
    </location>
</feature>
<evidence type="ECO:0000256" key="2">
    <source>
        <dbReference type="PROSITE-ProRule" id="PRU00335"/>
    </source>
</evidence>
<gene>
    <name evidence="4" type="ORF">ACFQZM_06340</name>
</gene>
<accession>A0ABW2XI53</accession>
<keyword evidence="5" id="KW-1185">Reference proteome</keyword>
<dbReference type="Pfam" id="PF00440">
    <property type="entry name" value="TetR_N"/>
    <property type="match status" value="1"/>
</dbReference>
<reference evidence="5" key="1">
    <citation type="journal article" date="2019" name="Int. J. Syst. Evol. Microbiol.">
        <title>The Global Catalogue of Microorganisms (GCM) 10K type strain sequencing project: providing services to taxonomists for standard genome sequencing and annotation.</title>
        <authorList>
            <consortium name="The Broad Institute Genomics Platform"/>
            <consortium name="The Broad Institute Genome Sequencing Center for Infectious Disease"/>
            <person name="Wu L."/>
            <person name="Ma J."/>
        </authorList>
    </citation>
    <scope>NUCLEOTIDE SEQUENCE [LARGE SCALE GENOMIC DNA]</scope>
    <source>
        <strain evidence="5">JCM 9371</strain>
    </source>
</reference>
<dbReference type="Gene3D" id="1.10.357.10">
    <property type="entry name" value="Tetracycline Repressor, domain 2"/>
    <property type="match status" value="1"/>
</dbReference>
<dbReference type="EMBL" id="JBHTGP010000003">
    <property type="protein sequence ID" value="MFD0684105.1"/>
    <property type="molecule type" value="Genomic_DNA"/>
</dbReference>
<dbReference type="InterPro" id="IPR009057">
    <property type="entry name" value="Homeodomain-like_sf"/>
</dbReference>
<comment type="caution">
    <text evidence="4">The sequence shown here is derived from an EMBL/GenBank/DDBJ whole genome shotgun (WGS) entry which is preliminary data.</text>
</comment>
<organism evidence="4 5">
    <name type="scientific">Actinomadura fibrosa</name>
    <dbReference type="NCBI Taxonomy" id="111802"/>
    <lineage>
        <taxon>Bacteria</taxon>
        <taxon>Bacillati</taxon>
        <taxon>Actinomycetota</taxon>
        <taxon>Actinomycetes</taxon>
        <taxon>Streptosporangiales</taxon>
        <taxon>Thermomonosporaceae</taxon>
        <taxon>Actinomadura</taxon>
    </lineage>
</organism>
<keyword evidence="1 2" id="KW-0238">DNA-binding</keyword>
<feature type="domain" description="HTH tetR-type" evidence="3">
    <location>
        <begin position="1"/>
        <end position="50"/>
    </location>
</feature>
<evidence type="ECO:0000259" key="3">
    <source>
        <dbReference type="PROSITE" id="PS50977"/>
    </source>
</evidence>
<dbReference type="RefSeq" id="WP_207399419.1">
    <property type="nucleotide sequence ID" value="NZ_CAACUY010000002.1"/>
</dbReference>
<name>A0ABW2XI53_9ACTN</name>
<proteinExistence type="predicted"/>
<dbReference type="InterPro" id="IPR001647">
    <property type="entry name" value="HTH_TetR"/>
</dbReference>
<evidence type="ECO:0000313" key="4">
    <source>
        <dbReference type="EMBL" id="MFD0684105.1"/>
    </source>
</evidence>
<dbReference type="SUPFAM" id="SSF46689">
    <property type="entry name" value="Homeodomain-like"/>
    <property type="match status" value="1"/>
</dbReference>
<dbReference type="PROSITE" id="PS50977">
    <property type="entry name" value="HTH_TETR_2"/>
    <property type="match status" value="1"/>
</dbReference>
<evidence type="ECO:0000256" key="1">
    <source>
        <dbReference type="ARBA" id="ARBA00023125"/>
    </source>
</evidence>
<sequence length="168" mass="18010">MAVLAESGPAAVAVEPVAARLGASKSSFYWLFASRQALLEAALQRWEQRQTDAILPALAAIADPAERLRVLVRHAHAATEGADLALRLLTESGDPIIRPVVERVTRRRLAIIEAAFVELGRSADRARHDASVTYAAYLGTAALRRVDAVPGDSEDFIAALLSTFGVEP</sequence>
<evidence type="ECO:0000313" key="5">
    <source>
        <dbReference type="Proteomes" id="UP001597063"/>
    </source>
</evidence>